<evidence type="ECO:0000313" key="6">
    <source>
        <dbReference type="EMBL" id="SQA51800.1"/>
    </source>
</evidence>
<feature type="domain" description="HTH iclR-type" evidence="4">
    <location>
        <begin position="11"/>
        <end position="73"/>
    </location>
</feature>
<dbReference type="InterPro" id="IPR036388">
    <property type="entry name" value="WH-like_DNA-bd_sf"/>
</dbReference>
<dbReference type="Gene3D" id="1.10.10.10">
    <property type="entry name" value="Winged helix-like DNA-binding domain superfamily/Winged helix DNA-binding domain"/>
    <property type="match status" value="1"/>
</dbReference>
<dbReference type="SUPFAM" id="SSF46785">
    <property type="entry name" value="Winged helix' DNA-binding domain"/>
    <property type="match status" value="1"/>
</dbReference>
<evidence type="ECO:0000256" key="1">
    <source>
        <dbReference type="ARBA" id="ARBA00023015"/>
    </source>
</evidence>
<dbReference type="PROSITE" id="PS51078">
    <property type="entry name" value="ICLR_ED"/>
    <property type="match status" value="1"/>
</dbReference>
<dbReference type="Proteomes" id="UP000250416">
    <property type="component" value="Unassembled WGS sequence"/>
</dbReference>
<dbReference type="AlphaFoldDB" id="A0AAE8NI64"/>
<keyword evidence="2" id="KW-0238">DNA-binding</keyword>
<dbReference type="Pfam" id="PF01614">
    <property type="entry name" value="IclR_C"/>
    <property type="match status" value="1"/>
</dbReference>
<protein>
    <submittedName>
        <fullName evidence="6">Transcriptional regulator, IclR family</fullName>
    </submittedName>
</protein>
<evidence type="ECO:0000259" key="5">
    <source>
        <dbReference type="PROSITE" id="PS51078"/>
    </source>
</evidence>
<keyword evidence="1" id="KW-0805">Transcription regulation</keyword>
<dbReference type="Gene3D" id="3.30.450.40">
    <property type="match status" value="1"/>
</dbReference>
<evidence type="ECO:0000259" key="4">
    <source>
        <dbReference type="PROSITE" id="PS51077"/>
    </source>
</evidence>
<evidence type="ECO:0000256" key="3">
    <source>
        <dbReference type="ARBA" id="ARBA00023163"/>
    </source>
</evidence>
<gene>
    <name evidence="6" type="primary">kdgR_7</name>
    <name evidence="6" type="ORF">NCTC10661_04965</name>
</gene>
<dbReference type="SMART" id="SM00346">
    <property type="entry name" value="HTH_ICLR"/>
    <property type="match status" value="1"/>
</dbReference>
<sequence length="257" mass="28069">MTNTEKGNESVRAVGRALEVLLAFSPADFELSPTELLKRVSLSRPTLYRLLYTLEARGFLVSCGDPQRFRLGPSVARLAHVWASSNDPAAAAMPMIRRVWEVTDETVGLYVRQGGYRICIAEIPSGQPLSFRRGVGFQDRIALGASGKVILAHSSLEPRQLRQMTLNTDLDLVAFVKELKKARTLGYAISQDEQIQGATSIAAPFFDASGGVAGSLALYGPSVRFDAKKLEHFSTLLMTEAAHLSRTIGFQSLVEQV</sequence>
<dbReference type="SUPFAM" id="SSF55781">
    <property type="entry name" value="GAF domain-like"/>
    <property type="match status" value="1"/>
</dbReference>
<dbReference type="InterPro" id="IPR014757">
    <property type="entry name" value="Tscrpt_reg_IclR_C"/>
</dbReference>
<dbReference type="InterPro" id="IPR050707">
    <property type="entry name" value="HTH_MetabolicPath_Reg"/>
</dbReference>
<organism evidence="6 7">
    <name type="scientific">Burkholderia cepacia</name>
    <name type="common">Pseudomonas cepacia</name>
    <dbReference type="NCBI Taxonomy" id="292"/>
    <lineage>
        <taxon>Bacteria</taxon>
        <taxon>Pseudomonadati</taxon>
        <taxon>Pseudomonadota</taxon>
        <taxon>Betaproteobacteria</taxon>
        <taxon>Burkholderiales</taxon>
        <taxon>Burkholderiaceae</taxon>
        <taxon>Burkholderia</taxon>
        <taxon>Burkholderia cepacia complex</taxon>
    </lineage>
</organism>
<dbReference type="GO" id="GO:0003677">
    <property type="term" value="F:DNA binding"/>
    <property type="evidence" value="ECO:0007669"/>
    <property type="project" value="UniProtKB-KW"/>
</dbReference>
<comment type="caution">
    <text evidence="6">The sequence shown here is derived from an EMBL/GenBank/DDBJ whole genome shotgun (WGS) entry which is preliminary data.</text>
</comment>
<name>A0AAE8NI64_BURCE</name>
<dbReference type="InterPro" id="IPR036390">
    <property type="entry name" value="WH_DNA-bd_sf"/>
</dbReference>
<dbReference type="PANTHER" id="PTHR30136">
    <property type="entry name" value="HELIX-TURN-HELIX TRANSCRIPTIONAL REGULATOR, ICLR FAMILY"/>
    <property type="match status" value="1"/>
</dbReference>
<dbReference type="RefSeq" id="WP_059623624.1">
    <property type="nucleotide sequence ID" value="NZ_CADEUP010000007.1"/>
</dbReference>
<dbReference type="GO" id="GO:0003700">
    <property type="term" value="F:DNA-binding transcription factor activity"/>
    <property type="evidence" value="ECO:0007669"/>
    <property type="project" value="TreeGrafter"/>
</dbReference>
<evidence type="ECO:0000256" key="2">
    <source>
        <dbReference type="ARBA" id="ARBA00023125"/>
    </source>
</evidence>
<feature type="domain" description="IclR-ED" evidence="5">
    <location>
        <begin position="74"/>
        <end position="250"/>
    </location>
</feature>
<evidence type="ECO:0000313" key="7">
    <source>
        <dbReference type="Proteomes" id="UP000250416"/>
    </source>
</evidence>
<reference evidence="6 7" key="1">
    <citation type="submission" date="2018-06" db="EMBL/GenBank/DDBJ databases">
        <authorList>
            <consortium name="Pathogen Informatics"/>
            <person name="Doyle S."/>
        </authorList>
    </citation>
    <scope>NUCLEOTIDE SEQUENCE [LARGE SCALE GENOMIC DNA]</scope>
    <source>
        <strain evidence="6 7">NCTC10661</strain>
    </source>
</reference>
<dbReference type="PROSITE" id="PS51077">
    <property type="entry name" value="HTH_ICLR"/>
    <property type="match status" value="1"/>
</dbReference>
<dbReference type="Pfam" id="PF09339">
    <property type="entry name" value="HTH_IclR"/>
    <property type="match status" value="1"/>
</dbReference>
<dbReference type="InterPro" id="IPR005471">
    <property type="entry name" value="Tscrpt_reg_IclR_N"/>
</dbReference>
<accession>A0AAE8NI64</accession>
<proteinExistence type="predicted"/>
<dbReference type="InterPro" id="IPR029016">
    <property type="entry name" value="GAF-like_dom_sf"/>
</dbReference>
<dbReference type="GO" id="GO:0045892">
    <property type="term" value="P:negative regulation of DNA-templated transcription"/>
    <property type="evidence" value="ECO:0007669"/>
    <property type="project" value="TreeGrafter"/>
</dbReference>
<keyword evidence="3" id="KW-0804">Transcription</keyword>
<dbReference type="EMBL" id="UARD01000030">
    <property type="protein sequence ID" value="SQA51800.1"/>
    <property type="molecule type" value="Genomic_DNA"/>
</dbReference>
<dbReference type="PANTHER" id="PTHR30136:SF39">
    <property type="entry name" value="TRANSCRIPTIONAL REGULATORY PROTEIN"/>
    <property type="match status" value="1"/>
</dbReference>